<dbReference type="EMBL" id="DS113892">
    <property type="protein sequence ID" value="EAX93798.1"/>
    <property type="molecule type" value="Genomic_DNA"/>
</dbReference>
<dbReference type="Proteomes" id="UP000001542">
    <property type="component" value="Unassembled WGS sequence"/>
</dbReference>
<gene>
    <name evidence="2" type="ORF">TVAG_339210</name>
</gene>
<sequence>MIDDSIYEQSLILAEKIIASLDDKDLIAKYQEAKEKILAENQPIQIPDEYLDTNKSYEAYQQIVQENKRLKDQLKSLQENKRDFSNDPENEKYAQLIYDIRKSINVKQDDTPKSNSAIDELESLRLYLDATVNSLKFMKSGLSNENYRLKRELDRKIKNYNAQYEAAKQKAENEMMIFTNKDAELDQQIAERQQKLQELTNDFNLVHSENQKLLEEHNSCTEVLKKLDSEIERAEKNIEKMDMESETLFRDIKTLKSRLQAKNQELSHLQSLQKLSNPSAKAFNVDQEIQLLRNKAEELRSENAQLSFELKRMTKKKQSSIISDQSIISMDEDELAAQILQSKLH</sequence>
<dbReference type="OrthoDB" id="10462873at2759"/>
<proteinExistence type="predicted"/>
<evidence type="ECO:0000313" key="3">
    <source>
        <dbReference type="Proteomes" id="UP000001542"/>
    </source>
</evidence>
<accession>A2FMT4</accession>
<reference evidence="2" key="2">
    <citation type="journal article" date="2007" name="Science">
        <title>Draft genome sequence of the sexually transmitted pathogen Trichomonas vaginalis.</title>
        <authorList>
            <person name="Carlton J.M."/>
            <person name="Hirt R.P."/>
            <person name="Silva J.C."/>
            <person name="Delcher A.L."/>
            <person name="Schatz M."/>
            <person name="Zhao Q."/>
            <person name="Wortman J.R."/>
            <person name="Bidwell S.L."/>
            <person name="Alsmark U.C.M."/>
            <person name="Besteiro S."/>
            <person name="Sicheritz-Ponten T."/>
            <person name="Noel C.J."/>
            <person name="Dacks J.B."/>
            <person name="Foster P.G."/>
            <person name="Simillion C."/>
            <person name="Van de Peer Y."/>
            <person name="Miranda-Saavedra D."/>
            <person name="Barton G.J."/>
            <person name="Westrop G.D."/>
            <person name="Mueller S."/>
            <person name="Dessi D."/>
            <person name="Fiori P.L."/>
            <person name="Ren Q."/>
            <person name="Paulsen I."/>
            <person name="Zhang H."/>
            <person name="Bastida-Corcuera F.D."/>
            <person name="Simoes-Barbosa A."/>
            <person name="Brown M.T."/>
            <person name="Hayes R.D."/>
            <person name="Mukherjee M."/>
            <person name="Okumura C.Y."/>
            <person name="Schneider R."/>
            <person name="Smith A.J."/>
            <person name="Vanacova S."/>
            <person name="Villalvazo M."/>
            <person name="Haas B.J."/>
            <person name="Pertea M."/>
            <person name="Feldblyum T.V."/>
            <person name="Utterback T.R."/>
            <person name="Shu C.L."/>
            <person name="Osoegawa K."/>
            <person name="de Jong P.J."/>
            <person name="Hrdy I."/>
            <person name="Horvathova L."/>
            <person name="Zubacova Z."/>
            <person name="Dolezal P."/>
            <person name="Malik S.B."/>
            <person name="Logsdon J.M. Jr."/>
            <person name="Henze K."/>
            <person name="Gupta A."/>
            <person name="Wang C.C."/>
            <person name="Dunne R.L."/>
            <person name="Upcroft J.A."/>
            <person name="Upcroft P."/>
            <person name="White O."/>
            <person name="Salzberg S.L."/>
            <person name="Tang P."/>
            <person name="Chiu C.-H."/>
            <person name="Lee Y.-S."/>
            <person name="Embley T.M."/>
            <person name="Coombs G.H."/>
            <person name="Mottram J.C."/>
            <person name="Tachezy J."/>
            <person name="Fraser-Liggett C.M."/>
            <person name="Johnson P.J."/>
        </authorList>
    </citation>
    <scope>NUCLEOTIDE SEQUENCE [LARGE SCALE GENOMIC DNA]</scope>
    <source>
        <strain evidence="2">G3</strain>
    </source>
</reference>
<dbReference type="InParanoid" id="A2FMT4"/>
<keyword evidence="1" id="KW-0175">Coiled coil</keyword>
<dbReference type="RefSeq" id="XP_001306728.1">
    <property type="nucleotide sequence ID" value="XM_001306727.1"/>
</dbReference>
<name>A2FMT4_TRIV3</name>
<dbReference type="KEGG" id="tva:4751523"/>
<dbReference type="VEuPathDB" id="TrichDB:TVAG_339210"/>
<keyword evidence="3" id="KW-1185">Reference proteome</keyword>
<dbReference type="SMR" id="A2FMT4"/>
<reference evidence="2" key="1">
    <citation type="submission" date="2006-10" db="EMBL/GenBank/DDBJ databases">
        <authorList>
            <person name="Amadeo P."/>
            <person name="Zhao Q."/>
            <person name="Wortman J."/>
            <person name="Fraser-Liggett C."/>
            <person name="Carlton J."/>
        </authorList>
    </citation>
    <scope>NUCLEOTIDE SEQUENCE</scope>
    <source>
        <strain evidence="2">G3</strain>
    </source>
</reference>
<organism evidence="2 3">
    <name type="scientific">Trichomonas vaginalis (strain ATCC PRA-98 / G3)</name>
    <dbReference type="NCBI Taxonomy" id="412133"/>
    <lineage>
        <taxon>Eukaryota</taxon>
        <taxon>Metamonada</taxon>
        <taxon>Parabasalia</taxon>
        <taxon>Trichomonadida</taxon>
        <taxon>Trichomonadidae</taxon>
        <taxon>Trichomonas</taxon>
    </lineage>
</organism>
<dbReference type="VEuPathDB" id="TrichDB:TVAGG3_0300360"/>
<feature type="coiled-coil region" evidence="1">
    <location>
        <begin position="60"/>
        <end position="87"/>
    </location>
</feature>
<feature type="coiled-coil region" evidence="1">
    <location>
        <begin position="150"/>
        <end position="316"/>
    </location>
</feature>
<dbReference type="AlphaFoldDB" id="A2FMT4"/>
<evidence type="ECO:0000313" key="2">
    <source>
        <dbReference type="EMBL" id="EAX93798.1"/>
    </source>
</evidence>
<protein>
    <submittedName>
        <fullName evidence="2">Uncharacterized protein</fullName>
    </submittedName>
</protein>
<evidence type="ECO:0000256" key="1">
    <source>
        <dbReference type="SAM" id="Coils"/>
    </source>
</evidence>